<keyword evidence="2 4" id="KW-0378">Hydrolase</keyword>
<dbReference type="PANTHER" id="PTHR10655">
    <property type="entry name" value="LYSOPHOSPHOLIPASE-RELATED"/>
    <property type="match status" value="1"/>
</dbReference>
<name>A0A9J6ZHV2_9BACL</name>
<dbReference type="InterPro" id="IPR029058">
    <property type="entry name" value="AB_hydrolase_fold"/>
</dbReference>
<accession>A0A9J6ZHV2</accession>
<comment type="similarity">
    <text evidence="1">Belongs to the AB hydrolase superfamily. AB hydrolase 2 family.</text>
</comment>
<dbReference type="Proteomes" id="UP001056756">
    <property type="component" value="Chromosome"/>
</dbReference>
<evidence type="ECO:0000259" key="3">
    <source>
        <dbReference type="Pfam" id="PF02230"/>
    </source>
</evidence>
<dbReference type="InterPro" id="IPR050565">
    <property type="entry name" value="LYPA1-2/EST-like"/>
</dbReference>
<feature type="domain" description="Phospholipase/carboxylesterase/thioesterase" evidence="3">
    <location>
        <begin position="19"/>
        <end position="199"/>
    </location>
</feature>
<dbReference type="GO" id="GO:0016787">
    <property type="term" value="F:hydrolase activity"/>
    <property type="evidence" value="ECO:0007669"/>
    <property type="project" value="UniProtKB-KW"/>
</dbReference>
<evidence type="ECO:0000256" key="2">
    <source>
        <dbReference type="ARBA" id="ARBA00022801"/>
    </source>
</evidence>
<dbReference type="PANTHER" id="PTHR10655:SF17">
    <property type="entry name" value="LYSOPHOSPHOLIPASE-LIKE PROTEIN 1"/>
    <property type="match status" value="1"/>
</dbReference>
<dbReference type="Pfam" id="PF02230">
    <property type="entry name" value="Abhydrolase_2"/>
    <property type="match status" value="1"/>
</dbReference>
<reference evidence="4" key="1">
    <citation type="submission" date="2022-05" db="EMBL/GenBank/DDBJ databases">
        <title>Novel bacterial taxa in a minimal lignocellulolytic consortium and its capacity to transform plastics disclosed by genome-resolved metagenomics.</title>
        <authorList>
            <person name="Rodriguez C.A.D."/>
            <person name="Diaz-Garcia L."/>
            <person name="Herrera K."/>
            <person name="Tarazona N.A."/>
            <person name="Sproer C."/>
            <person name="Overmann J."/>
            <person name="Jimenez D.J."/>
        </authorList>
    </citation>
    <scope>NUCLEOTIDE SEQUENCE</scope>
    <source>
        <strain evidence="4">MAG5</strain>
    </source>
</reference>
<proteinExistence type="inferred from homology"/>
<dbReference type="AlphaFoldDB" id="A0A9J6ZHV2"/>
<evidence type="ECO:0000313" key="4">
    <source>
        <dbReference type="EMBL" id="URN95400.1"/>
    </source>
</evidence>
<gene>
    <name evidence="4" type="ORF">NAG76_03820</name>
</gene>
<protein>
    <submittedName>
        <fullName evidence="4">Alpha/beta hydrolase-fold protein</fullName>
    </submittedName>
</protein>
<evidence type="ECO:0000313" key="5">
    <source>
        <dbReference type="Proteomes" id="UP001056756"/>
    </source>
</evidence>
<dbReference type="Gene3D" id="3.40.50.1820">
    <property type="entry name" value="alpha/beta hydrolase"/>
    <property type="match status" value="1"/>
</dbReference>
<dbReference type="SUPFAM" id="SSF53474">
    <property type="entry name" value="alpha/beta-Hydrolases"/>
    <property type="match status" value="1"/>
</dbReference>
<dbReference type="EMBL" id="CP097899">
    <property type="protein sequence ID" value="URN95400.1"/>
    <property type="molecule type" value="Genomic_DNA"/>
</dbReference>
<sequence>MKSAYHYDVHLPTKYDPNKKYPTIFTLHGKGSDENNMYHLVEPLNEQFIIIGIRGNLKLGMGYQYYELKSLGFPIREMFDLAIQDLESFIDYATEKYPIDSKKRYLLGFSQGAILSMSLALKMGHQLRGIVALNGYVPQFVKTEYPLESVEDVALFISHGEYDRVFPVQIGYETAEYFQKKTSKLTFTVYPSDHGVIEENRNDFIQWLIEDAEVYI</sequence>
<dbReference type="KEGG" id="plig:NAG76_03820"/>
<dbReference type="InterPro" id="IPR003140">
    <property type="entry name" value="PLipase/COase/thioEstase"/>
</dbReference>
<organism evidence="4 5">
    <name type="scientific">Candidatus Pristimantibacillus lignocellulolyticus</name>
    <dbReference type="NCBI Taxonomy" id="2994561"/>
    <lineage>
        <taxon>Bacteria</taxon>
        <taxon>Bacillati</taxon>
        <taxon>Bacillota</taxon>
        <taxon>Bacilli</taxon>
        <taxon>Bacillales</taxon>
        <taxon>Paenibacillaceae</taxon>
        <taxon>Candidatus Pristimantibacillus</taxon>
    </lineage>
</organism>
<evidence type="ECO:0000256" key="1">
    <source>
        <dbReference type="ARBA" id="ARBA00006499"/>
    </source>
</evidence>